<evidence type="ECO:0000313" key="3">
    <source>
        <dbReference type="Proteomes" id="UP001157126"/>
    </source>
</evidence>
<comment type="caution">
    <text evidence="2">The sequence shown here is derived from an EMBL/GenBank/DDBJ whole genome shotgun (WGS) entry which is preliminary data.</text>
</comment>
<dbReference type="PANTHER" id="PTHR37305">
    <property type="entry name" value="INTEGRAL MEMBRANE PROTEIN-RELATED"/>
    <property type="match status" value="1"/>
</dbReference>
<feature type="transmembrane region" description="Helical" evidence="1">
    <location>
        <begin position="239"/>
        <end position="258"/>
    </location>
</feature>
<proteinExistence type="predicted"/>
<sequence length="265" mass="27806">MNTLPVYRRRMADSRRALFGWGLGLAGVCALYLPLFPSMRDSGLIGDKLQAMPAGMLDSFGLDILTMSTGWGYAHQTVFAMLGMLLLLVFGIIQGARAIAGEEESGSLELLLAHATDRTSVLTARLLAVVTCVIGLVALLVAVVAALNTPSELSLTAEGLLGEGAALGLLVLLHALVAFTVGAVTGRRSLATAVASIVAVLGWFVHNMGAKIDDRLPDLSPFHWAYGATPLHSGPDGAGLLWLAVACVVLAVLAYLGFTRRDLRA</sequence>
<dbReference type="Pfam" id="PF12679">
    <property type="entry name" value="ABC2_membrane_2"/>
    <property type="match status" value="1"/>
</dbReference>
<keyword evidence="1" id="KW-0812">Transmembrane</keyword>
<name>A0ABQ6IS39_9MICO</name>
<protein>
    <recommendedName>
        <fullName evidence="4">ABC-2 type transport system permease protein</fullName>
    </recommendedName>
</protein>
<evidence type="ECO:0000256" key="1">
    <source>
        <dbReference type="SAM" id="Phobius"/>
    </source>
</evidence>
<feature type="transmembrane region" description="Helical" evidence="1">
    <location>
        <begin position="189"/>
        <end position="206"/>
    </location>
</feature>
<reference evidence="3" key="1">
    <citation type="journal article" date="2019" name="Int. J. Syst. Evol. Microbiol.">
        <title>The Global Catalogue of Microorganisms (GCM) 10K type strain sequencing project: providing services to taxonomists for standard genome sequencing and annotation.</title>
        <authorList>
            <consortium name="The Broad Institute Genomics Platform"/>
            <consortium name="The Broad Institute Genome Sequencing Center for Infectious Disease"/>
            <person name="Wu L."/>
            <person name="Ma J."/>
        </authorList>
    </citation>
    <scope>NUCLEOTIDE SEQUENCE [LARGE SCALE GENOMIC DNA]</scope>
    <source>
        <strain evidence="3">NBRC 113072</strain>
    </source>
</reference>
<gene>
    <name evidence="2" type="ORF">GCM10025883_21380</name>
</gene>
<feature type="transmembrane region" description="Helical" evidence="1">
    <location>
        <begin position="159"/>
        <end position="182"/>
    </location>
</feature>
<dbReference type="EMBL" id="BSUO01000001">
    <property type="protein sequence ID" value="GMA40093.1"/>
    <property type="molecule type" value="Genomic_DNA"/>
</dbReference>
<organism evidence="2 3">
    <name type="scientific">Mobilicoccus caccae</name>
    <dbReference type="NCBI Taxonomy" id="1859295"/>
    <lineage>
        <taxon>Bacteria</taxon>
        <taxon>Bacillati</taxon>
        <taxon>Actinomycetota</taxon>
        <taxon>Actinomycetes</taxon>
        <taxon>Micrococcales</taxon>
        <taxon>Dermatophilaceae</taxon>
        <taxon>Mobilicoccus</taxon>
    </lineage>
</organism>
<evidence type="ECO:0000313" key="2">
    <source>
        <dbReference type="EMBL" id="GMA40093.1"/>
    </source>
</evidence>
<accession>A0ABQ6IS39</accession>
<keyword evidence="1" id="KW-0472">Membrane</keyword>
<dbReference type="Proteomes" id="UP001157126">
    <property type="component" value="Unassembled WGS sequence"/>
</dbReference>
<keyword evidence="3" id="KW-1185">Reference proteome</keyword>
<dbReference type="PANTHER" id="PTHR37305:SF1">
    <property type="entry name" value="MEMBRANE PROTEIN"/>
    <property type="match status" value="1"/>
</dbReference>
<evidence type="ECO:0008006" key="4">
    <source>
        <dbReference type="Google" id="ProtNLM"/>
    </source>
</evidence>
<dbReference type="RefSeq" id="WP_284303850.1">
    <property type="nucleotide sequence ID" value="NZ_BSUO01000001.1"/>
</dbReference>
<feature type="transmembrane region" description="Helical" evidence="1">
    <location>
        <begin position="18"/>
        <end position="36"/>
    </location>
</feature>
<keyword evidence="1" id="KW-1133">Transmembrane helix</keyword>
<feature type="transmembrane region" description="Helical" evidence="1">
    <location>
        <begin position="126"/>
        <end position="147"/>
    </location>
</feature>
<feature type="transmembrane region" description="Helical" evidence="1">
    <location>
        <begin position="73"/>
        <end position="93"/>
    </location>
</feature>